<dbReference type="InterPro" id="IPR011576">
    <property type="entry name" value="Pyridox_Oxase_N"/>
</dbReference>
<dbReference type="Pfam" id="PF01243">
    <property type="entry name" value="PNPOx_N"/>
    <property type="match status" value="1"/>
</dbReference>
<dbReference type="GO" id="GO:0016627">
    <property type="term" value="F:oxidoreductase activity, acting on the CH-CH group of donors"/>
    <property type="evidence" value="ECO:0007669"/>
    <property type="project" value="TreeGrafter"/>
</dbReference>
<dbReference type="GO" id="GO:0005829">
    <property type="term" value="C:cytosol"/>
    <property type="evidence" value="ECO:0007669"/>
    <property type="project" value="TreeGrafter"/>
</dbReference>
<dbReference type="Gene3D" id="2.30.110.10">
    <property type="entry name" value="Electron Transport, Fmn-binding Protein, Chain A"/>
    <property type="match status" value="1"/>
</dbReference>
<dbReference type="SUPFAM" id="SSF50475">
    <property type="entry name" value="FMN-binding split barrel"/>
    <property type="match status" value="1"/>
</dbReference>
<dbReference type="InterPro" id="IPR052019">
    <property type="entry name" value="F420H2_bilvrd_red/Heme_oxyg"/>
</dbReference>
<keyword evidence="4" id="KW-1185">Reference proteome</keyword>
<comment type="caution">
    <text evidence="3">The sequence shown here is derived from an EMBL/GenBank/DDBJ whole genome shotgun (WGS) entry which is preliminary data.</text>
</comment>
<dbReference type="EMBL" id="BOOR01000053">
    <property type="protein sequence ID" value="GII57561.1"/>
    <property type="molecule type" value="Genomic_DNA"/>
</dbReference>
<accession>A0A8J3XYQ0</accession>
<dbReference type="RefSeq" id="WP_203947680.1">
    <property type="nucleotide sequence ID" value="NZ_BOOR01000053.1"/>
</dbReference>
<proteinExistence type="predicted"/>
<organism evidence="3 4">
    <name type="scientific">Planotetraspora thailandica</name>
    <dbReference type="NCBI Taxonomy" id="487172"/>
    <lineage>
        <taxon>Bacteria</taxon>
        <taxon>Bacillati</taxon>
        <taxon>Actinomycetota</taxon>
        <taxon>Actinomycetes</taxon>
        <taxon>Streptosporangiales</taxon>
        <taxon>Streptosporangiaceae</taxon>
        <taxon>Planotetraspora</taxon>
    </lineage>
</organism>
<dbReference type="Proteomes" id="UP000605992">
    <property type="component" value="Unassembled WGS sequence"/>
</dbReference>
<feature type="domain" description="Pyridoxamine 5'-phosphate oxidase N-terminal" evidence="2">
    <location>
        <begin position="4"/>
        <end position="126"/>
    </location>
</feature>
<dbReference type="InterPro" id="IPR019920">
    <property type="entry name" value="F420-binding_dom_put"/>
</dbReference>
<dbReference type="GO" id="GO:0070967">
    <property type="term" value="F:coenzyme F420 binding"/>
    <property type="evidence" value="ECO:0007669"/>
    <property type="project" value="TreeGrafter"/>
</dbReference>
<reference evidence="3" key="1">
    <citation type="submission" date="2021-01" db="EMBL/GenBank/DDBJ databases">
        <title>Whole genome shotgun sequence of Planotetraspora thailandica NBRC 104271.</title>
        <authorList>
            <person name="Komaki H."/>
            <person name="Tamura T."/>
        </authorList>
    </citation>
    <scope>NUCLEOTIDE SEQUENCE</scope>
    <source>
        <strain evidence="3">NBRC 104271</strain>
    </source>
</reference>
<dbReference type="NCBIfam" id="TIGR03618">
    <property type="entry name" value="Rv1155_F420"/>
    <property type="match status" value="1"/>
</dbReference>
<evidence type="ECO:0000256" key="1">
    <source>
        <dbReference type="ARBA" id="ARBA00023002"/>
    </source>
</evidence>
<keyword evidence="1" id="KW-0560">Oxidoreductase</keyword>
<dbReference type="InterPro" id="IPR012349">
    <property type="entry name" value="Split_barrel_FMN-bd"/>
</dbReference>
<evidence type="ECO:0000313" key="3">
    <source>
        <dbReference type="EMBL" id="GII57561.1"/>
    </source>
</evidence>
<dbReference type="AlphaFoldDB" id="A0A8J3XYQ0"/>
<dbReference type="PANTHER" id="PTHR35176">
    <property type="entry name" value="HEME OXYGENASE HI_0854-RELATED"/>
    <property type="match status" value="1"/>
</dbReference>
<sequence>MLLDDVRDLFDGTNYATITSVNPDGGPQSSVVWVAAEGDEIIFSTVKGRRKHLNMVRDPRVAIVVIDPANPYRYAEIRGTVSLEDDPEGSLIQTLSLKYAGKPYEEQNPDNQRVIARIAPQKVYQH</sequence>
<gene>
    <name evidence="3" type="ORF">Pth03_59500</name>
</gene>
<name>A0A8J3XYQ0_9ACTN</name>
<evidence type="ECO:0000259" key="2">
    <source>
        <dbReference type="Pfam" id="PF01243"/>
    </source>
</evidence>
<dbReference type="PANTHER" id="PTHR35176:SF6">
    <property type="entry name" value="HEME OXYGENASE HI_0854-RELATED"/>
    <property type="match status" value="1"/>
</dbReference>
<evidence type="ECO:0000313" key="4">
    <source>
        <dbReference type="Proteomes" id="UP000605992"/>
    </source>
</evidence>
<protein>
    <submittedName>
        <fullName evidence="3">PPOX class F420-dependent enzyme</fullName>
    </submittedName>
</protein>